<dbReference type="Gene3D" id="3.40.50.2300">
    <property type="match status" value="1"/>
</dbReference>
<evidence type="ECO:0000256" key="1">
    <source>
        <dbReference type="PROSITE-ProRule" id="PRU00169"/>
    </source>
</evidence>
<dbReference type="PROSITE" id="PS50110">
    <property type="entry name" value="RESPONSE_REGULATORY"/>
    <property type="match status" value="1"/>
</dbReference>
<reference evidence="2 3" key="1">
    <citation type="submission" date="2017-07" db="EMBL/GenBank/DDBJ databases">
        <title>Draft whole genome sequences of clinical Proprionibacteriaceae strains.</title>
        <authorList>
            <person name="Bernier A.-M."/>
            <person name="Bernard K."/>
            <person name="Domingo M.-C."/>
        </authorList>
    </citation>
    <scope>NUCLEOTIDE SEQUENCE [LARGE SCALE GENOMIC DNA]</scope>
    <source>
        <strain evidence="2 3">NML 030167</strain>
    </source>
</reference>
<evidence type="ECO:0000313" key="3">
    <source>
        <dbReference type="Proteomes" id="UP000215896"/>
    </source>
</evidence>
<name>A0A255GK59_9ACTN</name>
<dbReference type="GO" id="GO:0000160">
    <property type="term" value="P:phosphorelay signal transduction system"/>
    <property type="evidence" value="ECO:0007669"/>
    <property type="project" value="InterPro"/>
</dbReference>
<sequence>MSAESSTQRQATVLVYSDDRTVRDAIRLALGTEVAPDLPAVRVVECATPRAVIQTMDNSVGQAGLRPEGSIDVVVLDGEAVPAGGMGICRQLKDEIAHCPPVLVVVGRQDDAWLATWSRADAVVAHPIDPVRLPHEVAGLLRQRIAGIPAQA</sequence>
<dbReference type="InterPro" id="IPR011006">
    <property type="entry name" value="CheY-like_superfamily"/>
</dbReference>
<keyword evidence="1" id="KW-0597">Phosphoprotein</keyword>
<dbReference type="EMBL" id="NMVO01000012">
    <property type="protein sequence ID" value="OYO14763.1"/>
    <property type="molecule type" value="Genomic_DNA"/>
</dbReference>
<comment type="caution">
    <text evidence="2">The sequence shown here is derived from an EMBL/GenBank/DDBJ whole genome shotgun (WGS) entry which is preliminary data.</text>
</comment>
<dbReference type="AlphaFoldDB" id="A0A255GK59"/>
<dbReference type="RefSeq" id="WP_094356511.1">
    <property type="nucleotide sequence ID" value="NZ_NMVK01000008.1"/>
</dbReference>
<dbReference type="Proteomes" id="UP000215896">
    <property type="component" value="Unassembled WGS sequence"/>
</dbReference>
<protein>
    <submittedName>
        <fullName evidence="2">Uncharacterized protein</fullName>
    </submittedName>
</protein>
<feature type="modified residue" description="4-aspartylphosphate" evidence="1">
    <location>
        <position position="77"/>
    </location>
</feature>
<gene>
    <name evidence="2" type="ORF">CGZ94_09410</name>
</gene>
<accession>A0A255GK59</accession>
<evidence type="ECO:0000313" key="2">
    <source>
        <dbReference type="EMBL" id="OYO14763.1"/>
    </source>
</evidence>
<accession>A0A4R6M1Y6</accession>
<keyword evidence="3" id="KW-1185">Reference proteome</keyword>
<dbReference type="OrthoDB" id="3395459at2"/>
<dbReference type="SUPFAM" id="SSF52172">
    <property type="entry name" value="CheY-like"/>
    <property type="match status" value="1"/>
</dbReference>
<proteinExistence type="predicted"/>
<organism evidence="2 3">
    <name type="scientific">Enemella evansiae</name>
    <dbReference type="NCBI Taxonomy" id="2016499"/>
    <lineage>
        <taxon>Bacteria</taxon>
        <taxon>Bacillati</taxon>
        <taxon>Actinomycetota</taxon>
        <taxon>Actinomycetes</taxon>
        <taxon>Propionibacteriales</taxon>
        <taxon>Propionibacteriaceae</taxon>
        <taxon>Enemella</taxon>
    </lineage>
</organism>
<dbReference type="InterPro" id="IPR001789">
    <property type="entry name" value="Sig_transdc_resp-reg_receiver"/>
</dbReference>